<dbReference type="FunFam" id="3.50.40.10:FF:000001">
    <property type="entry name" value="Phenylalanine--tRNA ligase beta subunit"/>
    <property type="match status" value="1"/>
</dbReference>
<dbReference type="SMART" id="SM00874">
    <property type="entry name" value="B5"/>
    <property type="match status" value="1"/>
</dbReference>
<dbReference type="InterPro" id="IPR033714">
    <property type="entry name" value="tRNA_bind_bactPheRS"/>
</dbReference>
<comment type="similarity">
    <text evidence="2 15">Belongs to the phenylalanyl-tRNA synthetase beta subunit family. Type 1 subfamily.</text>
</comment>
<dbReference type="Pfam" id="PF01588">
    <property type="entry name" value="tRNA_bind"/>
    <property type="match status" value="1"/>
</dbReference>
<feature type="domain" description="TRNA-binding" evidence="17">
    <location>
        <begin position="42"/>
        <end position="155"/>
    </location>
</feature>
<dbReference type="SMART" id="SM00873">
    <property type="entry name" value="B3_4"/>
    <property type="match status" value="1"/>
</dbReference>
<dbReference type="InterPro" id="IPR045060">
    <property type="entry name" value="Phe-tRNA-ligase_IIc_bsu"/>
</dbReference>
<dbReference type="SUPFAM" id="SSF55681">
    <property type="entry name" value="Class II aaRS and biotin synthetases"/>
    <property type="match status" value="1"/>
</dbReference>
<comment type="subunit">
    <text evidence="3 15">Tetramer of two alpha and two beta subunits.</text>
</comment>
<gene>
    <name evidence="15 20" type="primary">pheT</name>
    <name evidence="20" type="ORF">P0Y53_08600</name>
</gene>
<feature type="domain" description="B5" evidence="19">
    <location>
        <begin position="416"/>
        <end position="492"/>
    </location>
</feature>
<keyword evidence="11 16" id="KW-0694">RNA-binding</keyword>
<dbReference type="InterPro" id="IPR020825">
    <property type="entry name" value="Phe-tRNA_synthase-like_B3/B4"/>
</dbReference>
<keyword evidence="13 15" id="KW-0030">Aminoacyl-tRNA synthetase</keyword>
<evidence type="ECO:0000256" key="16">
    <source>
        <dbReference type="PROSITE-ProRule" id="PRU00209"/>
    </source>
</evidence>
<keyword evidence="6 15" id="KW-0436">Ligase</keyword>
<dbReference type="GO" id="GO:0009328">
    <property type="term" value="C:phenylalanine-tRNA ligase complex"/>
    <property type="evidence" value="ECO:0007669"/>
    <property type="project" value="TreeGrafter"/>
</dbReference>
<evidence type="ECO:0000256" key="2">
    <source>
        <dbReference type="ARBA" id="ARBA00008653"/>
    </source>
</evidence>
<keyword evidence="9 15" id="KW-0067">ATP-binding</keyword>
<dbReference type="AlphaFoldDB" id="A0AAJ5WZZ0"/>
<dbReference type="SMART" id="SM00896">
    <property type="entry name" value="FDX-ACB"/>
    <property type="match status" value="1"/>
</dbReference>
<feature type="binding site" evidence="15">
    <location>
        <position position="470"/>
    </location>
    <ligand>
        <name>Mg(2+)</name>
        <dbReference type="ChEBI" id="CHEBI:18420"/>
        <note>shared with alpha subunit</note>
    </ligand>
</feature>
<dbReference type="InterPro" id="IPR036690">
    <property type="entry name" value="Fdx_antiC-bd_sf"/>
</dbReference>
<dbReference type="NCBIfam" id="TIGR00472">
    <property type="entry name" value="pheT_bact"/>
    <property type="match status" value="1"/>
</dbReference>
<dbReference type="InterPro" id="IPR009061">
    <property type="entry name" value="DNA-bd_dom_put_sf"/>
</dbReference>
<organism evidence="20 21">
    <name type="scientific">Candidatus Pseudobacter hemicellulosilyticus</name>
    <dbReference type="NCBI Taxonomy" id="3121375"/>
    <lineage>
        <taxon>Bacteria</taxon>
        <taxon>Pseudomonadati</taxon>
        <taxon>Bacteroidota</taxon>
        <taxon>Chitinophagia</taxon>
        <taxon>Chitinophagales</taxon>
        <taxon>Chitinophagaceae</taxon>
        <taxon>Pseudobacter</taxon>
    </lineage>
</organism>
<evidence type="ECO:0000256" key="5">
    <source>
        <dbReference type="ARBA" id="ARBA00022555"/>
    </source>
</evidence>
<comment type="cofactor">
    <cofactor evidence="15">
        <name>Mg(2+)</name>
        <dbReference type="ChEBI" id="CHEBI:18420"/>
    </cofactor>
    <text evidence="15">Binds 2 magnesium ions per tetramer.</text>
</comment>
<keyword evidence="8 15" id="KW-0547">Nucleotide-binding</keyword>
<dbReference type="InterPro" id="IPR041616">
    <property type="entry name" value="PheRS_beta_core"/>
</dbReference>
<evidence type="ECO:0000256" key="12">
    <source>
        <dbReference type="ARBA" id="ARBA00022917"/>
    </source>
</evidence>
<evidence type="ECO:0000256" key="15">
    <source>
        <dbReference type="HAMAP-Rule" id="MF_00283"/>
    </source>
</evidence>
<name>A0AAJ5WZZ0_9BACT</name>
<feature type="binding site" evidence="15">
    <location>
        <position position="480"/>
    </location>
    <ligand>
        <name>Mg(2+)</name>
        <dbReference type="ChEBI" id="CHEBI:18420"/>
        <note>shared with alpha subunit</note>
    </ligand>
</feature>
<keyword evidence="7 15" id="KW-0479">Metal-binding</keyword>
<evidence type="ECO:0000256" key="7">
    <source>
        <dbReference type="ARBA" id="ARBA00022723"/>
    </source>
</evidence>
<keyword evidence="4 15" id="KW-0963">Cytoplasm</keyword>
<comment type="catalytic activity">
    <reaction evidence="14 15">
        <text>tRNA(Phe) + L-phenylalanine + ATP = L-phenylalanyl-tRNA(Phe) + AMP + diphosphate + H(+)</text>
        <dbReference type="Rhea" id="RHEA:19413"/>
        <dbReference type="Rhea" id="RHEA-COMP:9668"/>
        <dbReference type="Rhea" id="RHEA-COMP:9699"/>
        <dbReference type="ChEBI" id="CHEBI:15378"/>
        <dbReference type="ChEBI" id="CHEBI:30616"/>
        <dbReference type="ChEBI" id="CHEBI:33019"/>
        <dbReference type="ChEBI" id="CHEBI:58095"/>
        <dbReference type="ChEBI" id="CHEBI:78442"/>
        <dbReference type="ChEBI" id="CHEBI:78531"/>
        <dbReference type="ChEBI" id="CHEBI:456215"/>
        <dbReference type="EC" id="6.1.1.20"/>
    </reaction>
</comment>
<dbReference type="Pfam" id="PF03484">
    <property type="entry name" value="B5"/>
    <property type="match status" value="1"/>
</dbReference>
<evidence type="ECO:0000256" key="10">
    <source>
        <dbReference type="ARBA" id="ARBA00022842"/>
    </source>
</evidence>
<evidence type="ECO:0000256" key="4">
    <source>
        <dbReference type="ARBA" id="ARBA00022490"/>
    </source>
</evidence>
<evidence type="ECO:0000259" key="18">
    <source>
        <dbReference type="PROSITE" id="PS51447"/>
    </source>
</evidence>
<keyword evidence="5 16" id="KW-0820">tRNA-binding</keyword>
<evidence type="ECO:0000259" key="17">
    <source>
        <dbReference type="PROSITE" id="PS50886"/>
    </source>
</evidence>
<evidence type="ECO:0000256" key="3">
    <source>
        <dbReference type="ARBA" id="ARBA00011209"/>
    </source>
</evidence>
<feature type="binding site" evidence="15">
    <location>
        <position position="479"/>
    </location>
    <ligand>
        <name>Mg(2+)</name>
        <dbReference type="ChEBI" id="CHEBI:18420"/>
        <note>shared with alpha subunit</note>
    </ligand>
</feature>
<dbReference type="GO" id="GO:0000049">
    <property type="term" value="F:tRNA binding"/>
    <property type="evidence" value="ECO:0007669"/>
    <property type="project" value="UniProtKB-UniRule"/>
</dbReference>
<dbReference type="PROSITE" id="PS51447">
    <property type="entry name" value="FDX_ACB"/>
    <property type="match status" value="1"/>
</dbReference>
<dbReference type="GO" id="GO:0005524">
    <property type="term" value="F:ATP binding"/>
    <property type="evidence" value="ECO:0007669"/>
    <property type="project" value="UniProtKB-UniRule"/>
</dbReference>
<dbReference type="InterPro" id="IPR005146">
    <property type="entry name" value="B3/B4_tRNA-bd"/>
</dbReference>
<evidence type="ECO:0000256" key="8">
    <source>
        <dbReference type="ARBA" id="ARBA00022741"/>
    </source>
</evidence>
<evidence type="ECO:0000256" key="14">
    <source>
        <dbReference type="ARBA" id="ARBA00049255"/>
    </source>
</evidence>
<dbReference type="Proteomes" id="UP001220610">
    <property type="component" value="Chromosome"/>
</dbReference>
<keyword evidence="10 15" id="KW-0460">Magnesium</keyword>
<dbReference type="InterPro" id="IPR005147">
    <property type="entry name" value="tRNA_synthase_B5-dom"/>
</dbReference>
<protein>
    <recommendedName>
        <fullName evidence="15">Phenylalanine--tRNA ligase beta subunit</fullName>
        <ecNumber evidence="15">6.1.1.20</ecNumber>
    </recommendedName>
    <alternativeName>
        <fullName evidence="15">Phenylalanyl-tRNA synthetase beta subunit</fullName>
        <shortName evidence="15">PheRS</shortName>
    </alternativeName>
</protein>
<evidence type="ECO:0000256" key="13">
    <source>
        <dbReference type="ARBA" id="ARBA00023146"/>
    </source>
</evidence>
<keyword evidence="12 15" id="KW-0648">Protein biosynthesis</keyword>
<evidence type="ECO:0000256" key="9">
    <source>
        <dbReference type="ARBA" id="ARBA00022840"/>
    </source>
</evidence>
<evidence type="ECO:0000313" key="20">
    <source>
        <dbReference type="EMBL" id="WEK37560.1"/>
    </source>
</evidence>
<dbReference type="SUPFAM" id="SSF46955">
    <property type="entry name" value="Putative DNA-binding domain"/>
    <property type="match status" value="1"/>
</dbReference>
<dbReference type="SUPFAM" id="SSF54991">
    <property type="entry name" value="Anticodon-binding domain of PheRS"/>
    <property type="match status" value="1"/>
</dbReference>
<dbReference type="Gene3D" id="3.30.930.10">
    <property type="entry name" value="Bira Bifunctional Protein, Domain 2"/>
    <property type="match status" value="1"/>
</dbReference>
<dbReference type="Pfam" id="PF17759">
    <property type="entry name" value="tRNA_synthFbeta"/>
    <property type="match status" value="1"/>
</dbReference>
<sequence length="815" mass="90315">MTISYNWLHEYLPVTVEPERLSRILTAVGLEVESLERYESLKGGLQGLVIGEVLTCEKHPNADKLSITTVNIGTGTPLQIVCGAPNVAAGQKVVVAPVGATIYPKNGDPLTMKNAKIRGVESQGMICAEDEIGLSDDHGGILVLPADVKVGMPAANHFKLYTDWIYEIGITPNHMDAMSHIGVARDVCAYLTHHDKKDSRVKQPSVNAFKVDNASLPITVSVENGTACQRYAGVSITNITVKESPEWLQEKLRAVGLRPINNVVDITNFVLHETGQPLHAFNADAIKGQQVIVKNLPEGTPFVTLDEKERKLSADDLMICDGEGKGMCIAGVFGGLNSGVDNNTKNIFLESAWFNPSDIRKTSFRHGLRTDAAVRFEKNIDISNTVNALKRAALLIRELAGGEIASDVVDIYPQPKEKASVQLKYHYLRKLSGKNYHFDAVKKILLSLGFELIKDGMDDLWVAAPHWKPDISLQADVVEEIMRIDGLDNIEIPAAITISPSIETDRLKSTLKEKTANYLAGNGFNEIFTNSITNSAYFDEADLATAVKLLNNLSAVHNIMRPSMLETGLEAITHNLNRKNLELQFFEFGKTYTSSTAGKYEEHEHLSLYITGQVQEDSWKGKGRAADLYYIKGIVARILQLSGLNKLSWQAVVKGESDYNPKLDQALLVKSGQEILAELGAVAGHELKRFDCKQPVYYADFNWEAILKQVARLSVKVKELPRQLPVFRDLAMVVPKVLPYAEVETAVKKVKLDKLQGLRLFDVFESEKIGADKKSLAISFTFLDEEKTLTDKEIDTMMNRIMDTLEKELKAEIRK</sequence>
<proteinExistence type="inferred from homology"/>
<dbReference type="PROSITE" id="PS50886">
    <property type="entry name" value="TRBD"/>
    <property type="match status" value="1"/>
</dbReference>
<evidence type="ECO:0000259" key="19">
    <source>
        <dbReference type="PROSITE" id="PS51483"/>
    </source>
</evidence>
<feature type="binding site" evidence="15">
    <location>
        <position position="476"/>
    </location>
    <ligand>
        <name>Mg(2+)</name>
        <dbReference type="ChEBI" id="CHEBI:18420"/>
        <note>shared with alpha subunit</note>
    </ligand>
</feature>
<evidence type="ECO:0000256" key="6">
    <source>
        <dbReference type="ARBA" id="ARBA00022598"/>
    </source>
</evidence>
<dbReference type="GO" id="GO:0004826">
    <property type="term" value="F:phenylalanine-tRNA ligase activity"/>
    <property type="evidence" value="ECO:0007669"/>
    <property type="project" value="UniProtKB-UniRule"/>
</dbReference>
<dbReference type="GO" id="GO:0006432">
    <property type="term" value="P:phenylalanyl-tRNA aminoacylation"/>
    <property type="evidence" value="ECO:0007669"/>
    <property type="project" value="UniProtKB-UniRule"/>
</dbReference>
<dbReference type="FunFam" id="3.30.70.380:FF:000001">
    <property type="entry name" value="Phenylalanine--tRNA ligase beta subunit"/>
    <property type="match status" value="1"/>
</dbReference>
<dbReference type="InterPro" id="IPR002547">
    <property type="entry name" value="tRNA-bd_dom"/>
</dbReference>
<feature type="domain" description="FDX-ACB" evidence="18">
    <location>
        <begin position="721"/>
        <end position="814"/>
    </location>
</feature>
<dbReference type="InterPro" id="IPR012340">
    <property type="entry name" value="NA-bd_OB-fold"/>
</dbReference>
<dbReference type="InterPro" id="IPR004532">
    <property type="entry name" value="Phe-tRNA-ligase_IIc_bsu_bact"/>
</dbReference>
<reference evidence="20" key="1">
    <citation type="submission" date="2023-03" db="EMBL/GenBank/DDBJ databases">
        <title>Andean soil-derived lignocellulolytic bacterial consortium as a source of novel taxa and putative plastic-active enzymes.</title>
        <authorList>
            <person name="Diaz-Garcia L."/>
            <person name="Chuvochina M."/>
            <person name="Feuerriegel G."/>
            <person name="Bunk B."/>
            <person name="Sproer C."/>
            <person name="Streit W.R."/>
            <person name="Rodriguez L.M."/>
            <person name="Overmann J."/>
            <person name="Jimenez D.J."/>
        </authorList>
    </citation>
    <scope>NUCLEOTIDE SEQUENCE</scope>
    <source>
        <strain evidence="20">MAG 7</strain>
    </source>
</reference>
<dbReference type="SUPFAM" id="SSF50249">
    <property type="entry name" value="Nucleic acid-binding proteins"/>
    <property type="match status" value="1"/>
</dbReference>
<dbReference type="Gene3D" id="3.50.40.10">
    <property type="entry name" value="Phenylalanyl-trna Synthetase, Chain B, domain 3"/>
    <property type="match status" value="1"/>
</dbReference>
<dbReference type="InterPro" id="IPR045864">
    <property type="entry name" value="aa-tRNA-synth_II/BPL/LPL"/>
</dbReference>
<dbReference type="PANTHER" id="PTHR10947:SF0">
    <property type="entry name" value="PHENYLALANINE--TRNA LIGASE BETA SUBUNIT"/>
    <property type="match status" value="1"/>
</dbReference>
<dbReference type="Pfam" id="PF03147">
    <property type="entry name" value="FDX-ACB"/>
    <property type="match status" value="1"/>
</dbReference>
<dbReference type="FunFam" id="2.40.50.140:FF:000045">
    <property type="entry name" value="Phenylalanine--tRNA ligase beta subunit"/>
    <property type="match status" value="1"/>
</dbReference>
<dbReference type="GO" id="GO:0000287">
    <property type="term" value="F:magnesium ion binding"/>
    <property type="evidence" value="ECO:0007669"/>
    <property type="project" value="UniProtKB-UniRule"/>
</dbReference>
<evidence type="ECO:0000256" key="11">
    <source>
        <dbReference type="ARBA" id="ARBA00022884"/>
    </source>
</evidence>
<dbReference type="PANTHER" id="PTHR10947">
    <property type="entry name" value="PHENYLALANYL-TRNA SYNTHETASE BETA CHAIN AND LEUCINE-RICH REPEAT-CONTAINING PROTEIN 47"/>
    <property type="match status" value="1"/>
</dbReference>
<dbReference type="Gene3D" id="2.40.50.140">
    <property type="entry name" value="Nucleic acid-binding proteins"/>
    <property type="match status" value="1"/>
</dbReference>
<dbReference type="EMBL" id="CP119311">
    <property type="protein sequence ID" value="WEK37560.1"/>
    <property type="molecule type" value="Genomic_DNA"/>
</dbReference>
<dbReference type="Gene3D" id="3.30.70.380">
    <property type="entry name" value="Ferrodoxin-fold anticodon-binding domain"/>
    <property type="match status" value="1"/>
</dbReference>
<dbReference type="Gene3D" id="3.30.56.10">
    <property type="match status" value="2"/>
</dbReference>
<dbReference type="EC" id="6.1.1.20" evidence="15"/>
<dbReference type="SUPFAM" id="SSF56037">
    <property type="entry name" value="PheT/TilS domain"/>
    <property type="match status" value="1"/>
</dbReference>
<dbReference type="InterPro" id="IPR005121">
    <property type="entry name" value="Fdx_antiC-bd"/>
</dbReference>
<comment type="subcellular location">
    <subcellularLocation>
        <location evidence="1 15">Cytoplasm</location>
    </subcellularLocation>
</comment>
<accession>A0AAJ5WZZ0</accession>
<dbReference type="Pfam" id="PF03483">
    <property type="entry name" value="B3_4"/>
    <property type="match status" value="1"/>
</dbReference>
<dbReference type="HAMAP" id="MF_00283">
    <property type="entry name" value="Phe_tRNA_synth_beta1"/>
    <property type="match status" value="1"/>
</dbReference>
<dbReference type="NCBIfam" id="NF045760">
    <property type="entry name" value="YtpR"/>
    <property type="match status" value="1"/>
</dbReference>
<evidence type="ECO:0000256" key="1">
    <source>
        <dbReference type="ARBA" id="ARBA00004496"/>
    </source>
</evidence>
<dbReference type="PROSITE" id="PS51483">
    <property type="entry name" value="B5"/>
    <property type="match status" value="1"/>
</dbReference>
<evidence type="ECO:0000313" key="21">
    <source>
        <dbReference type="Proteomes" id="UP001220610"/>
    </source>
</evidence>
<dbReference type="CDD" id="cd02796">
    <property type="entry name" value="tRNA_bind_bactPheRS"/>
    <property type="match status" value="1"/>
</dbReference>